<organism evidence="1 2">
    <name type="scientific">Cryptomonas paramaecium</name>
    <dbReference type="NCBI Taxonomy" id="2898"/>
    <lineage>
        <taxon>Eukaryota</taxon>
        <taxon>Cryptophyceae</taxon>
        <taxon>Cryptomonadales</taxon>
        <taxon>Cryptomonadaceae</taxon>
        <taxon>Cryptomonas</taxon>
    </lineage>
</organism>
<dbReference type="Proteomes" id="UP000243423">
    <property type="component" value="Nucleomorph 3"/>
</dbReference>
<gene>
    <name evidence="1" type="ORF">CPARA_3gp454</name>
</gene>
<sequence length="149" mass="17903">MKNILLNITNFYNGLKKNDKKYFLFRKSKIIKLGFFLKTRFLKSNFFKNFKINLPFKNELPIMIFFTTQLATQKKIGNFVYRKTQQISINIKKIGQRKKILGYYEIPSVVYEKKLSPQKICYINKGTNFDKKKTFYSLKNLFFVKINFS</sequence>
<keyword evidence="1" id="KW-0542">Nucleomorph</keyword>
<evidence type="ECO:0000313" key="1">
    <source>
        <dbReference type="EMBL" id="AEA39112.1"/>
    </source>
</evidence>
<reference evidence="1 2" key="1">
    <citation type="journal article" date="2011" name="Genome Biol. Evol.">
        <title>Complete nucleomorph genome sequence of the nonphotosynthetic alga Cryptomonas paramecium reveals a core nucleomorph gene set.</title>
        <authorList>
            <person name="Tanifuji G."/>
            <person name="Onodera N.T."/>
            <person name="Wheeler T.J."/>
            <person name="Dlutek M."/>
            <person name="Donaher N."/>
            <person name="Archibald J.M."/>
        </authorList>
    </citation>
    <scope>NUCLEOTIDE SEQUENCE [LARGE SCALE GENOMIC DNA]</scope>
    <source>
        <strain evidence="1 2">CCAP977/2A</strain>
    </source>
</reference>
<name>F2HI49_9CRYP</name>
<dbReference type="EMBL" id="CP002174">
    <property type="protein sequence ID" value="AEA39112.1"/>
    <property type="molecule type" value="Genomic_DNA"/>
</dbReference>
<accession>F2HI49</accession>
<dbReference type="RefSeq" id="XP_003240010.1">
    <property type="nucleotide sequence ID" value="XM_003239962.1"/>
</dbReference>
<dbReference type="AlphaFoldDB" id="F2HI49"/>
<dbReference type="GeneID" id="10447371"/>
<protein>
    <submittedName>
        <fullName evidence="1">Uncharacterized protein</fullName>
    </submittedName>
</protein>
<proteinExistence type="predicted"/>
<evidence type="ECO:0000313" key="2">
    <source>
        <dbReference type="Proteomes" id="UP000243423"/>
    </source>
</evidence>
<geneLocation type="nucleomorph" evidence="1"/>